<keyword evidence="2" id="KW-1185">Reference proteome</keyword>
<dbReference type="Proteomes" id="UP000053676">
    <property type="component" value="Unassembled WGS sequence"/>
</dbReference>
<evidence type="ECO:0000313" key="2">
    <source>
        <dbReference type="Proteomes" id="UP000053676"/>
    </source>
</evidence>
<dbReference type="EMBL" id="KI659479">
    <property type="protein sequence ID" value="ETN79439.1"/>
    <property type="molecule type" value="Genomic_DNA"/>
</dbReference>
<sequence>MTTQPHYYVVNTNIEGKLLTFLPVSAPVWKLWRMESEGLWGQIIVRKTELKRTLAMVCEPIGILPLHARTLRVPKR</sequence>
<evidence type="ECO:0000313" key="1">
    <source>
        <dbReference type="EMBL" id="ETN79439.1"/>
    </source>
</evidence>
<dbReference type="AlphaFoldDB" id="W2TCW6"/>
<gene>
    <name evidence="1" type="ORF">NECAME_09806</name>
</gene>
<dbReference type="KEGG" id="nai:NECAME_09806"/>
<reference evidence="2" key="1">
    <citation type="journal article" date="2014" name="Nat. Genet.">
        <title>Genome of the human hookworm Necator americanus.</title>
        <authorList>
            <person name="Tang Y.T."/>
            <person name="Gao X."/>
            <person name="Rosa B.A."/>
            <person name="Abubucker S."/>
            <person name="Hallsworth-Pepin K."/>
            <person name="Martin J."/>
            <person name="Tyagi R."/>
            <person name="Heizer E."/>
            <person name="Zhang X."/>
            <person name="Bhonagiri-Palsikar V."/>
            <person name="Minx P."/>
            <person name="Warren W.C."/>
            <person name="Wang Q."/>
            <person name="Zhan B."/>
            <person name="Hotez P.J."/>
            <person name="Sternberg P.W."/>
            <person name="Dougall A."/>
            <person name="Gaze S.T."/>
            <person name="Mulvenna J."/>
            <person name="Sotillo J."/>
            <person name="Ranganathan S."/>
            <person name="Rabelo E.M."/>
            <person name="Wilson R.K."/>
            <person name="Felgner P.L."/>
            <person name="Bethony J."/>
            <person name="Hawdon J.M."/>
            <person name="Gasser R.B."/>
            <person name="Loukas A."/>
            <person name="Mitreva M."/>
        </authorList>
    </citation>
    <scope>NUCLEOTIDE SEQUENCE [LARGE SCALE GENOMIC DNA]</scope>
</reference>
<name>W2TCW6_NECAM</name>
<organism evidence="1 2">
    <name type="scientific">Necator americanus</name>
    <name type="common">Human hookworm</name>
    <dbReference type="NCBI Taxonomy" id="51031"/>
    <lineage>
        <taxon>Eukaryota</taxon>
        <taxon>Metazoa</taxon>
        <taxon>Ecdysozoa</taxon>
        <taxon>Nematoda</taxon>
        <taxon>Chromadorea</taxon>
        <taxon>Rhabditida</taxon>
        <taxon>Rhabditina</taxon>
        <taxon>Rhabditomorpha</taxon>
        <taxon>Strongyloidea</taxon>
        <taxon>Ancylostomatidae</taxon>
        <taxon>Bunostominae</taxon>
        <taxon>Necator</taxon>
    </lineage>
</organism>
<protein>
    <submittedName>
        <fullName evidence="1">Uncharacterized protein</fullName>
    </submittedName>
</protein>
<accession>W2TCW6</accession>
<proteinExistence type="predicted"/>